<dbReference type="Proteomes" id="UP000242287">
    <property type="component" value="Unassembled WGS sequence"/>
</dbReference>
<dbReference type="AlphaFoldDB" id="A0A2A9NH44"/>
<name>A0A2A9NH44_9AGAR</name>
<keyword evidence="1" id="KW-1133">Transmembrane helix</keyword>
<organism evidence="2 3">
    <name type="scientific">Amanita thiersii Skay4041</name>
    <dbReference type="NCBI Taxonomy" id="703135"/>
    <lineage>
        <taxon>Eukaryota</taxon>
        <taxon>Fungi</taxon>
        <taxon>Dikarya</taxon>
        <taxon>Basidiomycota</taxon>
        <taxon>Agaricomycotina</taxon>
        <taxon>Agaricomycetes</taxon>
        <taxon>Agaricomycetidae</taxon>
        <taxon>Agaricales</taxon>
        <taxon>Pluteineae</taxon>
        <taxon>Amanitaceae</taxon>
        <taxon>Amanita</taxon>
    </lineage>
</organism>
<gene>
    <name evidence="2" type="ORF">AMATHDRAFT_67498</name>
</gene>
<accession>A0A2A9NH44</accession>
<dbReference type="EMBL" id="KZ302103">
    <property type="protein sequence ID" value="PFH47581.1"/>
    <property type="molecule type" value="Genomic_DNA"/>
</dbReference>
<evidence type="ECO:0000313" key="3">
    <source>
        <dbReference type="Proteomes" id="UP000242287"/>
    </source>
</evidence>
<proteinExistence type="predicted"/>
<feature type="transmembrane region" description="Helical" evidence="1">
    <location>
        <begin position="21"/>
        <end position="41"/>
    </location>
</feature>
<evidence type="ECO:0000256" key="1">
    <source>
        <dbReference type="SAM" id="Phobius"/>
    </source>
</evidence>
<keyword evidence="3" id="KW-1185">Reference proteome</keyword>
<keyword evidence="1" id="KW-0472">Membrane</keyword>
<keyword evidence="1" id="KW-0812">Transmembrane</keyword>
<sequence>MWNSQREQWSWYARRPASSWPYIYIACYSSIIHNIYALIIWNEIRTCTQATRQARQAVQQLLTNNYTKPNVLCSPPAVALFHLAYANPDTIRSTVSLSLFTFLLTPRPFIPHFR</sequence>
<protein>
    <submittedName>
        <fullName evidence="2">Uncharacterized protein</fullName>
    </submittedName>
</protein>
<reference evidence="2 3" key="1">
    <citation type="submission" date="2014-02" db="EMBL/GenBank/DDBJ databases">
        <title>Transposable element dynamics among asymbiotic and ectomycorrhizal Amanita fungi.</title>
        <authorList>
            <consortium name="DOE Joint Genome Institute"/>
            <person name="Hess J."/>
            <person name="Skrede I."/>
            <person name="Wolfe B."/>
            <person name="LaButti K."/>
            <person name="Ohm R.A."/>
            <person name="Grigoriev I.V."/>
            <person name="Pringle A."/>
        </authorList>
    </citation>
    <scope>NUCLEOTIDE SEQUENCE [LARGE SCALE GENOMIC DNA]</scope>
    <source>
        <strain evidence="2 3">SKay4041</strain>
    </source>
</reference>
<evidence type="ECO:0000313" key="2">
    <source>
        <dbReference type="EMBL" id="PFH47581.1"/>
    </source>
</evidence>